<dbReference type="Proteomes" id="UP001447516">
    <property type="component" value="Unassembled WGS sequence"/>
</dbReference>
<feature type="domain" description="Peptidase C1A papain C-terminal" evidence="1">
    <location>
        <begin position="8"/>
        <end position="35"/>
    </location>
</feature>
<dbReference type="InterPro" id="IPR038765">
    <property type="entry name" value="Papain-like_cys_pep_sf"/>
</dbReference>
<comment type="caution">
    <text evidence="2">The sequence shown here is derived from an EMBL/GenBank/DDBJ whole genome shotgun (WGS) entry which is preliminary data.</text>
</comment>
<reference evidence="2 3" key="1">
    <citation type="submission" date="2024-05" db="EMBL/GenBank/DDBJ databases">
        <title>Microbispora sp.ZYX-F-249.</title>
        <authorList>
            <person name="Xie H."/>
        </authorList>
    </citation>
    <scope>NUCLEOTIDE SEQUENCE [LARGE SCALE GENOMIC DNA]</scope>
    <source>
        <strain evidence="2 3">ZYX-F-249</strain>
    </source>
</reference>
<protein>
    <submittedName>
        <fullName evidence="2">C1 family peptidase</fullName>
    </submittedName>
</protein>
<dbReference type="Pfam" id="PF00112">
    <property type="entry name" value="Peptidase_C1"/>
    <property type="match status" value="1"/>
</dbReference>
<dbReference type="RefSeq" id="WP_346230899.1">
    <property type="nucleotide sequence ID" value="NZ_JBDJAW010000072.1"/>
</dbReference>
<gene>
    <name evidence="2" type="ORF">AAH991_38550</name>
</gene>
<name>A0ABV0B3Z3_9ACTN</name>
<dbReference type="SUPFAM" id="SSF54001">
    <property type="entry name" value="Cysteine proteinases"/>
    <property type="match status" value="1"/>
</dbReference>
<sequence>MDHPRGRGGDVLTVANSWGSNFGDAGYFRLHLRAYTYMSGCDLNQLVV</sequence>
<evidence type="ECO:0000313" key="3">
    <source>
        <dbReference type="Proteomes" id="UP001447516"/>
    </source>
</evidence>
<keyword evidence="3" id="KW-1185">Reference proteome</keyword>
<dbReference type="InterPro" id="IPR000668">
    <property type="entry name" value="Peptidase_C1A_C"/>
</dbReference>
<dbReference type="Gene3D" id="2.40.50.170">
    <property type="entry name" value="Cysteine proteinases. Chain C"/>
    <property type="match status" value="1"/>
</dbReference>
<organism evidence="2 3">
    <name type="scientific">Microbispora maris</name>
    <dbReference type="NCBI Taxonomy" id="3144104"/>
    <lineage>
        <taxon>Bacteria</taxon>
        <taxon>Bacillati</taxon>
        <taxon>Actinomycetota</taxon>
        <taxon>Actinomycetes</taxon>
        <taxon>Streptosporangiales</taxon>
        <taxon>Streptosporangiaceae</taxon>
        <taxon>Microbispora</taxon>
    </lineage>
</organism>
<proteinExistence type="predicted"/>
<evidence type="ECO:0000313" key="2">
    <source>
        <dbReference type="EMBL" id="MEN3541067.1"/>
    </source>
</evidence>
<evidence type="ECO:0000259" key="1">
    <source>
        <dbReference type="Pfam" id="PF00112"/>
    </source>
</evidence>
<dbReference type="EMBL" id="JBDJAW010000072">
    <property type="protein sequence ID" value="MEN3541067.1"/>
    <property type="molecule type" value="Genomic_DNA"/>
</dbReference>
<accession>A0ABV0B3Z3</accession>